<feature type="transmembrane region" description="Helical" evidence="7">
    <location>
        <begin position="327"/>
        <end position="352"/>
    </location>
</feature>
<reference evidence="8 9" key="1">
    <citation type="submission" date="2019-02" db="EMBL/GenBank/DDBJ databases">
        <title>Deep-cultivation of Planctomycetes and their phenomic and genomic characterization uncovers novel biology.</title>
        <authorList>
            <person name="Wiegand S."/>
            <person name="Jogler M."/>
            <person name="Boedeker C."/>
            <person name="Pinto D."/>
            <person name="Vollmers J."/>
            <person name="Rivas-Marin E."/>
            <person name="Kohn T."/>
            <person name="Peeters S.H."/>
            <person name="Heuer A."/>
            <person name="Rast P."/>
            <person name="Oberbeckmann S."/>
            <person name="Bunk B."/>
            <person name="Jeske O."/>
            <person name="Meyerdierks A."/>
            <person name="Storesund J.E."/>
            <person name="Kallscheuer N."/>
            <person name="Luecker S."/>
            <person name="Lage O.M."/>
            <person name="Pohl T."/>
            <person name="Merkel B.J."/>
            <person name="Hornburger P."/>
            <person name="Mueller R.-W."/>
            <person name="Bruemmer F."/>
            <person name="Labrenz M."/>
            <person name="Spormann A.M."/>
            <person name="Op Den Camp H."/>
            <person name="Overmann J."/>
            <person name="Amann R."/>
            <person name="Jetten M.S.M."/>
            <person name="Mascher T."/>
            <person name="Medema M.H."/>
            <person name="Devos D.P."/>
            <person name="Kaster A.-K."/>
            <person name="Ovreas L."/>
            <person name="Rohde M."/>
            <person name="Galperin M.Y."/>
            <person name="Jogler C."/>
        </authorList>
    </citation>
    <scope>NUCLEOTIDE SEQUENCE [LARGE SCALE GENOMIC DNA]</scope>
    <source>
        <strain evidence="8 9">Pan14r</strain>
    </source>
</reference>
<dbReference type="InterPro" id="IPR002549">
    <property type="entry name" value="AI-2E-like"/>
</dbReference>
<name>A0A5C5Y2Q7_9PLAN</name>
<feature type="region of interest" description="Disordered" evidence="6">
    <location>
        <begin position="1"/>
        <end position="22"/>
    </location>
</feature>
<dbReference type="Pfam" id="PF01594">
    <property type="entry name" value="AI-2E_transport"/>
    <property type="match status" value="1"/>
</dbReference>
<dbReference type="AlphaFoldDB" id="A0A5C5Y2Q7"/>
<dbReference type="PANTHER" id="PTHR21716">
    <property type="entry name" value="TRANSMEMBRANE PROTEIN"/>
    <property type="match status" value="1"/>
</dbReference>
<evidence type="ECO:0000313" key="8">
    <source>
        <dbReference type="EMBL" id="TWT68961.1"/>
    </source>
</evidence>
<feature type="transmembrane region" description="Helical" evidence="7">
    <location>
        <begin position="260"/>
        <end position="288"/>
    </location>
</feature>
<dbReference type="RefSeq" id="WP_145298115.1">
    <property type="nucleotide sequence ID" value="NZ_CP036319.1"/>
</dbReference>
<dbReference type="Proteomes" id="UP000317238">
    <property type="component" value="Unassembled WGS sequence"/>
</dbReference>
<feature type="transmembrane region" description="Helical" evidence="7">
    <location>
        <begin position="295"/>
        <end position="321"/>
    </location>
</feature>
<feature type="transmembrane region" description="Helical" evidence="7">
    <location>
        <begin position="85"/>
        <end position="106"/>
    </location>
</feature>
<evidence type="ECO:0000313" key="9">
    <source>
        <dbReference type="Proteomes" id="UP000317238"/>
    </source>
</evidence>
<dbReference type="EMBL" id="SJPL01000001">
    <property type="protein sequence ID" value="TWT68961.1"/>
    <property type="molecule type" value="Genomic_DNA"/>
</dbReference>
<dbReference type="GO" id="GO:0055085">
    <property type="term" value="P:transmembrane transport"/>
    <property type="evidence" value="ECO:0007669"/>
    <property type="project" value="TreeGrafter"/>
</dbReference>
<keyword evidence="9" id="KW-1185">Reference proteome</keyword>
<keyword evidence="4 7" id="KW-1133">Transmembrane helix</keyword>
<feature type="transmembrane region" description="Helical" evidence="7">
    <location>
        <begin position="55"/>
        <end position="73"/>
    </location>
</feature>
<evidence type="ECO:0000256" key="7">
    <source>
        <dbReference type="SAM" id="Phobius"/>
    </source>
</evidence>
<feature type="transmembrane region" description="Helical" evidence="7">
    <location>
        <begin position="229"/>
        <end position="254"/>
    </location>
</feature>
<comment type="caution">
    <text evidence="8">The sequence shown here is derived from an EMBL/GenBank/DDBJ whole genome shotgun (WGS) entry which is preliminary data.</text>
</comment>
<evidence type="ECO:0000256" key="1">
    <source>
        <dbReference type="ARBA" id="ARBA00004141"/>
    </source>
</evidence>
<keyword evidence="3 7" id="KW-0812">Transmembrane</keyword>
<evidence type="ECO:0000256" key="2">
    <source>
        <dbReference type="ARBA" id="ARBA00009773"/>
    </source>
</evidence>
<accession>A0A5C5Y2Q7</accession>
<comment type="similarity">
    <text evidence="2">Belongs to the autoinducer-2 exporter (AI-2E) (TC 2.A.86) family.</text>
</comment>
<dbReference type="OrthoDB" id="9799225at2"/>
<feature type="transmembrane region" description="Helical" evidence="7">
    <location>
        <begin position="30"/>
        <end position="49"/>
    </location>
</feature>
<keyword evidence="5 7" id="KW-0472">Membrane</keyword>
<feature type="compositionally biased region" description="Basic and acidic residues" evidence="6">
    <location>
        <begin position="1"/>
        <end position="14"/>
    </location>
</feature>
<organism evidence="8 9">
    <name type="scientific">Crateriforma conspicua</name>
    <dbReference type="NCBI Taxonomy" id="2527996"/>
    <lineage>
        <taxon>Bacteria</taxon>
        <taxon>Pseudomonadati</taxon>
        <taxon>Planctomycetota</taxon>
        <taxon>Planctomycetia</taxon>
        <taxon>Planctomycetales</taxon>
        <taxon>Planctomycetaceae</taxon>
        <taxon>Crateriforma</taxon>
    </lineage>
</organism>
<dbReference type="PANTHER" id="PTHR21716:SF16">
    <property type="entry name" value="BLL1467 PROTEIN"/>
    <property type="match status" value="1"/>
</dbReference>
<evidence type="ECO:0000256" key="3">
    <source>
        <dbReference type="ARBA" id="ARBA00022692"/>
    </source>
</evidence>
<comment type="subcellular location">
    <subcellularLocation>
        <location evidence="1">Membrane</location>
        <topology evidence="1">Multi-pass membrane protein</topology>
    </subcellularLocation>
</comment>
<evidence type="ECO:0000256" key="4">
    <source>
        <dbReference type="ARBA" id="ARBA00022989"/>
    </source>
</evidence>
<gene>
    <name evidence="8" type="primary">tqsA_2</name>
    <name evidence="8" type="ORF">Pan14r_12450</name>
</gene>
<sequence>MNDHDQDNGHDHRWVRGASSQDQQESVSRATVMSVGIAVIAAVMVAAGLYFASRVIVPVIMAFLAYLTLRPATVRLAKSGLSPTLSSAALMLSAFAVLAFTVAVLYGPLTYWLGEAPQNIAKLKENFQSIVRPLTILDETESQLEKASQPITEDRPQIKVDVQKPGVLNETLLINTTGQVIAFIAVVLTLAFFMLRDGDELVNRCLEVIDRGSSRHEVMKTLASVQHNVGTYFASITAINVGLATVSSLVMWGVGMPTPFLWGAIAGLFNFVPYLGPLAATGLVFLAASSVFEPLINAAAVAGLYYSVTVIEGSVVTPMIVGKTLRLGPLVVLLSVAAFGFLWGLLGVFLAIPMVITIREVCCHLPAARPIAVILGASRSEESACYQNTSAVQVDHQQSIEELAH</sequence>
<dbReference type="GO" id="GO:0016020">
    <property type="term" value="C:membrane"/>
    <property type="evidence" value="ECO:0007669"/>
    <property type="project" value="UniProtKB-SubCell"/>
</dbReference>
<evidence type="ECO:0000256" key="6">
    <source>
        <dbReference type="SAM" id="MobiDB-lite"/>
    </source>
</evidence>
<protein>
    <submittedName>
        <fullName evidence="8">AI-2 transport protein TqsA</fullName>
    </submittedName>
</protein>
<evidence type="ECO:0000256" key="5">
    <source>
        <dbReference type="ARBA" id="ARBA00023136"/>
    </source>
</evidence>
<feature type="transmembrane region" description="Helical" evidence="7">
    <location>
        <begin position="172"/>
        <end position="195"/>
    </location>
</feature>
<proteinExistence type="inferred from homology"/>